<gene>
    <name evidence="1" type="ORF">HMPREF3187_00445</name>
</gene>
<accession>A0A133Y3F8</accession>
<organism evidence="1 2">
    <name type="scientific">Aerococcus christensenii</name>
    <dbReference type="NCBI Taxonomy" id="87541"/>
    <lineage>
        <taxon>Bacteria</taxon>
        <taxon>Bacillati</taxon>
        <taxon>Bacillota</taxon>
        <taxon>Bacilli</taxon>
        <taxon>Lactobacillales</taxon>
        <taxon>Aerococcaceae</taxon>
        <taxon>Aerococcus</taxon>
    </lineage>
</organism>
<evidence type="ECO:0000313" key="1">
    <source>
        <dbReference type="EMBL" id="KXB37729.1"/>
    </source>
</evidence>
<dbReference type="RefSeq" id="WP_269447849.1">
    <property type="nucleotide sequence ID" value="NZ_JASOZP010000001.1"/>
</dbReference>
<evidence type="ECO:0000313" key="2">
    <source>
        <dbReference type="Proteomes" id="UP000070422"/>
    </source>
</evidence>
<sequence>MAYEVLMTQEAADDIEDIYAYIAFDLEQPIYALRLVNKIRQ</sequence>
<dbReference type="EMBL" id="LSCQ01000020">
    <property type="protein sequence ID" value="KXB37729.1"/>
    <property type="molecule type" value="Genomic_DNA"/>
</dbReference>
<reference evidence="1 2" key="1">
    <citation type="submission" date="2016-01" db="EMBL/GenBank/DDBJ databases">
        <authorList>
            <person name="Oliw E.H."/>
        </authorList>
    </citation>
    <scope>NUCLEOTIDE SEQUENCE [LARGE SCALE GENOMIC DNA]</scope>
    <source>
        <strain evidence="1 2">KA00635</strain>
    </source>
</reference>
<protein>
    <submittedName>
        <fullName evidence="1">Toxin-antitoxin system, toxin component, RelE domain protein</fullName>
    </submittedName>
</protein>
<name>A0A133Y3F8_9LACT</name>
<proteinExistence type="predicted"/>
<dbReference type="AlphaFoldDB" id="A0A133Y3F8"/>
<comment type="caution">
    <text evidence="1">The sequence shown here is derived from an EMBL/GenBank/DDBJ whole genome shotgun (WGS) entry which is preliminary data.</text>
</comment>
<dbReference type="Proteomes" id="UP000070422">
    <property type="component" value="Unassembled WGS sequence"/>
</dbReference>
<dbReference type="PATRIC" id="fig|87541.4.peg.449"/>